<reference evidence="7 8" key="2">
    <citation type="journal article" date="2013" name="Nature">
        <title>The zebrafish reference genome sequence and its relationship to the human genome.</title>
        <authorList>
            <consortium name="Genome Reference Consortium Zebrafish"/>
            <person name="Howe K."/>
            <person name="Clark M.D."/>
            <person name="Torroja C.F."/>
            <person name="Torrance J."/>
            <person name="Berthelot C."/>
            <person name="Muffato M."/>
            <person name="Collins J.E."/>
            <person name="Humphray S."/>
            <person name="McLaren K."/>
            <person name="Matthews L."/>
            <person name="McLaren S."/>
            <person name="Sealy I."/>
            <person name="Caccamo M."/>
            <person name="Churcher C."/>
            <person name="Scott C."/>
            <person name="Barrett J.C."/>
            <person name="Koch R."/>
            <person name="Rauch G.J."/>
            <person name="White S."/>
            <person name="Chow W."/>
            <person name="Kilian B."/>
            <person name="Quintais L.T."/>
            <person name="Guerra-Assuncao J.A."/>
            <person name="Zhou Y."/>
            <person name="Gu Y."/>
            <person name="Yen J."/>
            <person name="Vogel J.H."/>
            <person name="Eyre T."/>
            <person name="Redmond S."/>
            <person name="Banerjee R."/>
            <person name="Chi J."/>
            <person name="Fu B."/>
            <person name="Langley E."/>
            <person name="Maguire S.F."/>
            <person name="Laird G.K."/>
            <person name="Lloyd D."/>
            <person name="Kenyon E."/>
            <person name="Donaldson S."/>
            <person name="Sehra H."/>
            <person name="Almeida-King J."/>
            <person name="Loveland J."/>
            <person name="Trevanion S."/>
            <person name="Jones M."/>
            <person name="Quail M."/>
            <person name="Willey D."/>
            <person name="Hunt A."/>
            <person name="Burton J."/>
            <person name="Sims S."/>
            <person name="McLay K."/>
            <person name="Plumb B."/>
            <person name="Davis J."/>
            <person name="Clee C."/>
            <person name="Oliver K."/>
            <person name="Clark R."/>
            <person name="Riddle C."/>
            <person name="Elliot D."/>
            <person name="Eliott D."/>
            <person name="Threadgold G."/>
            <person name="Harden G."/>
            <person name="Ware D."/>
            <person name="Begum S."/>
            <person name="Mortimore B."/>
            <person name="Mortimer B."/>
            <person name="Kerry G."/>
            <person name="Heath P."/>
            <person name="Phillimore B."/>
            <person name="Tracey A."/>
            <person name="Corby N."/>
            <person name="Dunn M."/>
            <person name="Johnson C."/>
            <person name="Wood J."/>
            <person name="Clark S."/>
            <person name="Pelan S."/>
            <person name="Griffiths G."/>
            <person name="Smith M."/>
            <person name="Glithero R."/>
            <person name="Howden P."/>
            <person name="Barker N."/>
            <person name="Lloyd C."/>
            <person name="Stevens C."/>
            <person name="Harley J."/>
            <person name="Holt K."/>
            <person name="Panagiotidis G."/>
            <person name="Lovell J."/>
            <person name="Beasley H."/>
            <person name="Henderson C."/>
            <person name="Gordon D."/>
            <person name="Auger K."/>
            <person name="Wright D."/>
            <person name="Collins J."/>
            <person name="Raisen C."/>
            <person name="Dyer L."/>
            <person name="Leung K."/>
            <person name="Robertson L."/>
            <person name="Ambridge K."/>
            <person name="Leongamornlert D."/>
            <person name="McGuire S."/>
            <person name="Gilderthorp R."/>
            <person name="Griffiths C."/>
            <person name="Manthravadi D."/>
            <person name="Nichol S."/>
            <person name="Barker G."/>
            <person name="Whitehead S."/>
            <person name="Kay M."/>
            <person name="Brown J."/>
            <person name="Murnane C."/>
            <person name="Gray E."/>
            <person name="Humphries M."/>
            <person name="Sycamore N."/>
            <person name="Barker D."/>
            <person name="Saunders D."/>
            <person name="Wallis J."/>
            <person name="Babbage A."/>
            <person name="Hammond S."/>
            <person name="Mashreghi-Mohammadi M."/>
            <person name="Barr L."/>
            <person name="Martin S."/>
            <person name="Wray P."/>
            <person name="Ellington A."/>
            <person name="Matthews N."/>
            <person name="Ellwood M."/>
            <person name="Woodmansey R."/>
            <person name="Clark G."/>
            <person name="Cooper J."/>
            <person name="Cooper J."/>
            <person name="Tromans A."/>
            <person name="Grafham D."/>
            <person name="Skuce C."/>
            <person name="Pandian R."/>
            <person name="Andrews R."/>
            <person name="Harrison E."/>
            <person name="Kimberley A."/>
            <person name="Garnett J."/>
            <person name="Fosker N."/>
            <person name="Hall R."/>
            <person name="Garner P."/>
            <person name="Kelly D."/>
            <person name="Bird C."/>
            <person name="Palmer S."/>
            <person name="Gehring I."/>
            <person name="Berger A."/>
            <person name="Dooley C.M."/>
            <person name="Ersan-Urun Z."/>
            <person name="Eser C."/>
            <person name="Geiger H."/>
            <person name="Geisler M."/>
            <person name="Karotki L."/>
            <person name="Kirn A."/>
            <person name="Konantz J."/>
            <person name="Konantz M."/>
            <person name="Oberlander M."/>
            <person name="Rudolph-Geiger S."/>
            <person name="Teucke M."/>
            <person name="Lanz C."/>
            <person name="Raddatz G."/>
            <person name="Osoegawa K."/>
            <person name="Zhu B."/>
            <person name="Rapp A."/>
            <person name="Widaa S."/>
            <person name="Langford C."/>
            <person name="Yang F."/>
            <person name="Schuster S.C."/>
            <person name="Carter N.P."/>
            <person name="Harrow J."/>
            <person name="Ning Z."/>
            <person name="Herrero J."/>
            <person name="Searle S.M."/>
            <person name="Enright A."/>
            <person name="Geisler R."/>
            <person name="Plasterk R.H."/>
            <person name="Lee C."/>
            <person name="Westerfield M."/>
            <person name="de Jong P.J."/>
            <person name="Zon L.I."/>
            <person name="Postlethwait J.H."/>
            <person name="Nusslein-Volhard C."/>
            <person name="Hubbard T.J."/>
            <person name="Roest Crollius H."/>
            <person name="Rogers J."/>
            <person name="Stemple D.L."/>
        </authorList>
    </citation>
    <scope>NUCLEOTIDE SEQUENCE [LARGE SCALE GENOMIC DNA]</scope>
    <source>
        <strain evidence="7">Tuebingen</strain>
    </source>
</reference>
<dbReference type="PROSITE" id="PS51257">
    <property type="entry name" value="PROKAR_LIPOPROTEIN"/>
    <property type="match status" value="1"/>
</dbReference>
<evidence type="ECO:0000313" key="9">
    <source>
        <dbReference type="RefSeq" id="XP_005164654.1"/>
    </source>
</evidence>
<dbReference type="EMBL" id="CU861462">
    <property type="status" value="NOT_ANNOTATED_CDS"/>
    <property type="molecule type" value="Genomic_DNA"/>
</dbReference>
<evidence type="ECO:0000256" key="1">
    <source>
        <dbReference type="ARBA" id="ARBA00004141"/>
    </source>
</evidence>
<dbReference type="eggNOG" id="KOG3882">
    <property type="taxonomic scope" value="Eukaryota"/>
</dbReference>
<dbReference type="Pfam" id="PF00335">
    <property type="entry name" value="Tetraspanin"/>
    <property type="match status" value="1"/>
</dbReference>
<feature type="transmembrane region" description="Helical" evidence="6">
    <location>
        <begin position="215"/>
        <end position="237"/>
    </location>
</feature>
<dbReference type="InterPro" id="IPR018499">
    <property type="entry name" value="Tetraspanin/Peripherin"/>
</dbReference>
<dbReference type="SMR" id="A0A8M9Q1D0"/>
<dbReference type="GeneID" id="101884436"/>
<keyword evidence="8" id="KW-1185">Reference proteome</keyword>
<dbReference type="HOGENOM" id="CLU_780657_0_0_1"/>
<feature type="compositionally biased region" description="Polar residues" evidence="5">
    <location>
        <begin position="305"/>
        <end position="320"/>
    </location>
</feature>
<keyword evidence="3 6" id="KW-1133">Transmembrane helix</keyword>
<reference evidence="9 10" key="3">
    <citation type="submission" date="2025-04" db="UniProtKB">
        <authorList>
            <consortium name="RefSeq"/>
        </authorList>
    </citation>
    <scope>IDENTIFICATION</scope>
    <source>
        <strain evidence="9 10">Tuebingen</strain>
    </source>
</reference>
<dbReference type="RefSeq" id="XP_073803130.1">
    <property type="nucleotide sequence ID" value="XM_073947029.1"/>
</dbReference>
<dbReference type="Gene3D" id="1.10.1450.10">
    <property type="entry name" value="Tetraspanin"/>
    <property type="match status" value="1"/>
</dbReference>
<accession>E7FGF0</accession>
<dbReference type="Ensembl" id="ENSDART00000128501.3">
    <property type="protein sequence ID" value="ENSDARP00000108816.1"/>
    <property type="gene ID" value="ENSDARG00000088044.3"/>
</dbReference>
<dbReference type="AlphaFoldDB" id="A0A8M9Q1D0"/>
<evidence type="ECO:0000313" key="8">
    <source>
        <dbReference type="Proteomes" id="UP000000437"/>
    </source>
</evidence>
<accession>A0A8M9Q1D0</accession>
<dbReference type="RefSeq" id="XP_073803132.1">
    <property type="nucleotide sequence ID" value="XM_073947031.1"/>
</dbReference>
<keyword evidence="4 6" id="KW-0472">Membrane</keyword>
<dbReference type="GeneTree" id="ENSGT00940000167105"/>
<dbReference type="Bgee" id="ENSDARG00000088044">
    <property type="expression patterns" value="Expressed in intestine and 11 other cell types or tissues"/>
</dbReference>
<dbReference type="OMA" id="IFACSAW"/>
<dbReference type="KEGG" id="dre:101884436"/>
<dbReference type="RefSeq" id="XP_005164654.1">
    <property type="nucleotide sequence ID" value="XM_005164597.5"/>
</dbReference>
<comment type="subcellular location">
    <subcellularLocation>
        <location evidence="1">Membrane</location>
        <topology evidence="1">Multi-pass membrane protein</topology>
    </subcellularLocation>
</comment>
<dbReference type="RefSeq" id="XP_068074269.1">
    <property type="nucleotide sequence ID" value="XM_068218168.1"/>
</dbReference>
<evidence type="ECO:0000256" key="3">
    <source>
        <dbReference type="ARBA" id="ARBA00022989"/>
    </source>
</evidence>
<evidence type="ECO:0000313" key="7">
    <source>
        <dbReference type="Ensembl" id="ENSDARP00000108816"/>
    </source>
</evidence>
<name>A0A8M9Q1D0_DANRE</name>
<sequence length="355" mass="40476">MKTDDKLQILKFFFMLVNAFFVILGISIFACSAWILFDKDSFVSVLSSGQEVKVVAGGLFFIGLVVVGVSLLGCAGAYFESRCFIIFYLSFLIVIILGQIFITFVLLIRRKTIEQFLRDKVDEIIKQYGGDEIQTSWKLLDSVQTSARCCGRLNSNEWRNNTVIASLGGTDIYPCSCFNGTCPVILEETYSFGNGSDVFERGCEETLVNWLEMNIIVIFGMDVALILIQIMQFIFAVQTFKCIGRKTRELHPSNLLNAMEENPAADPDQEQYSLENQQIDDQTYNPQTDDGYYQHVGYDGGNYDDQYNNPQFYQQDTSQTHNTPAILQHSYSDGYDDQTYTQQQNYQHTYNPVDY</sequence>
<dbReference type="RefSeq" id="XP_073803133.1">
    <property type="nucleotide sequence ID" value="XM_073947032.1"/>
</dbReference>
<gene>
    <name evidence="7 9 10 11" type="primary">si:ch73-139j3.4</name>
</gene>
<organism evidence="7">
    <name type="scientific">Danio rerio</name>
    <name type="common">Zebrafish</name>
    <name type="synonym">Brachydanio rerio</name>
    <dbReference type="NCBI Taxonomy" id="7955"/>
    <lineage>
        <taxon>Eukaryota</taxon>
        <taxon>Metazoa</taxon>
        <taxon>Chordata</taxon>
        <taxon>Craniata</taxon>
        <taxon>Vertebrata</taxon>
        <taxon>Euteleostomi</taxon>
        <taxon>Actinopterygii</taxon>
        <taxon>Neopterygii</taxon>
        <taxon>Teleostei</taxon>
        <taxon>Ostariophysi</taxon>
        <taxon>Cypriniformes</taxon>
        <taxon>Danionidae</taxon>
        <taxon>Danioninae</taxon>
        <taxon>Danio</taxon>
    </lineage>
</organism>
<protein>
    <submittedName>
        <fullName evidence="9 10">CD82 antigen</fullName>
    </submittedName>
    <submittedName>
        <fullName evidence="7">Si:ch73-139j3.4</fullName>
    </submittedName>
</protein>
<feature type="region of interest" description="Disordered" evidence="5">
    <location>
        <begin position="281"/>
        <end position="320"/>
    </location>
</feature>
<evidence type="ECO:0000313" key="10">
    <source>
        <dbReference type="RefSeq" id="XP_068074269.1"/>
    </source>
</evidence>
<dbReference type="SUPFAM" id="SSF48652">
    <property type="entry name" value="Tetraspanin"/>
    <property type="match status" value="1"/>
</dbReference>
<reference evidence="7" key="1">
    <citation type="submission" date="2011-07" db="UniProtKB">
        <authorList>
            <consortium name="Ensembl"/>
        </authorList>
    </citation>
    <scope>IDENTIFICATION</scope>
    <source>
        <strain evidence="7">Tuebingen</strain>
    </source>
</reference>
<dbReference type="InterPro" id="IPR008952">
    <property type="entry name" value="Tetraspanin_EC2_sf"/>
</dbReference>
<dbReference type="PaxDb" id="7955-ENSDARP00000108816"/>
<dbReference type="PRINTS" id="PR00259">
    <property type="entry name" value="TMFOUR"/>
</dbReference>
<evidence type="ECO:0000313" key="11">
    <source>
        <dbReference type="ZFIN" id="ZDB-GENE-140106-202"/>
    </source>
</evidence>
<dbReference type="PANTHER" id="PTHR19282:SF527">
    <property type="entry name" value="TETRASPANIN"/>
    <property type="match status" value="1"/>
</dbReference>
<dbReference type="ZFIN" id="ZDB-GENE-140106-202">
    <property type="gene designation" value="si:ch73-139j3.4"/>
</dbReference>
<dbReference type="Proteomes" id="UP000000437">
    <property type="component" value="Chromosome 4"/>
</dbReference>
<evidence type="ECO:0000256" key="4">
    <source>
        <dbReference type="ARBA" id="ARBA00023136"/>
    </source>
</evidence>
<dbReference type="OrthoDB" id="6361633at2759"/>
<evidence type="ECO:0000256" key="6">
    <source>
        <dbReference type="SAM" id="Phobius"/>
    </source>
</evidence>
<evidence type="ECO:0000256" key="5">
    <source>
        <dbReference type="SAM" id="MobiDB-lite"/>
    </source>
</evidence>
<feature type="transmembrane region" description="Helical" evidence="6">
    <location>
        <begin position="57"/>
        <end position="79"/>
    </location>
</feature>
<feature type="transmembrane region" description="Helical" evidence="6">
    <location>
        <begin position="12"/>
        <end position="37"/>
    </location>
</feature>
<proteinExistence type="predicted"/>
<keyword evidence="2 6" id="KW-0812">Transmembrane</keyword>
<dbReference type="RefSeq" id="XP_073803131.1">
    <property type="nucleotide sequence ID" value="XM_073947030.1"/>
</dbReference>
<feature type="transmembrane region" description="Helical" evidence="6">
    <location>
        <begin position="86"/>
        <end position="108"/>
    </location>
</feature>
<dbReference type="AGR" id="ZFIN:ZDB-GENE-140106-202"/>
<dbReference type="FunFam" id="1.10.1450.10:FF:000025">
    <property type="entry name" value="Tetraspanin"/>
    <property type="match status" value="1"/>
</dbReference>
<dbReference type="GO" id="GO:0005886">
    <property type="term" value="C:plasma membrane"/>
    <property type="evidence" value="ECO:0000318"/>
    <property type="project" value="GO_Central"/>
</dbReference>
<dbReference type="PANTHER" id="PTHR19282">
    <property type="entry name" value="TETRASPANIN"/>
    <property type="match status" value="1"/>
</dbReference>
<evidence type="ECO:0000256" key="2">
    <source>
        <dbReference type="ARBA" id="ARBA00022692"/>
    </source>
</evidence>